<evidence type="ECO:0000313" key="1">
    <source>
        <dbReference type="EMBL" id="TRZ15028.1"/>
    </source>
</evidence>
<name>A0A8K1GB59_9PASS</name>
<protein>
    <submittedName>
        <fullName evidence="1">Uncharacterized protein</fullName>
    </submittedName>
</protein>
<comment type="caution">
    <text evidence="1">The sequence shown here is derived from an EMBL/GenBank/DDBJ whole genome shotgun (WGS) entry which is preliminary data.</text>
</comment>
<reference evidence="1" key="1">
    <citation type="submission" date="2019-04" db="EMBL/GenBank/DDBJ databases">
        <title>Genome assembly of Zosterops borbonicus 15179.</title>
        <authorList>
            <person name="Leroy T."/>
            <person name="Anselmetti Y."/>
            <person name="Tilak M.-K."/>
            <person name="Nabholz B."/>
        </authorList>
    </citation>
    <scope>NUCLEOTIDE SEQUENCE</scope>
    <source>
        <strain evidence="1">HGM_15179</strain>
        <tissue evidence="1">Muscle</tissue>
    </source>
</reference>
<dbReference type="AlphaFoldDB" id="A0A8K1GB59"/>
<sequence length="122" mass="13841">MTSLLLLATPFLNQTRMPWAFLTTRSHCWLMFSCCGQCPLVLLCPGTFQSHHPQPIALQEFFVAKMQDFMLLDSAHLSSLSRSPVPSYPPTDRCSQPGVICKFTDDRLNLLVQIINEDIKQN</sequence>
<gene>
    <name evidence="1" type="ORF">HGM15179_012079</name>
</gene>
<organism evidence="1 2">
    <name type="scientific">Zosterops borbonicus</name>
    <dbReference type="NCBI Taxonomy" id="364589"/>
    <lineage>
        <taxon>Eukaryota</taxon>
        <taxon>Metazoa</taxon>
        <taxon>Chordata</taxon>
        <taxon>Craniata</taxon>
        <taxon>Vertebrata</taxon>
        <taxon>Euteleostomi</taxon>
        <taxon>Archelosauria</taxon>
        <taxon>Archosauria</taxon>
        <taxon>Dinosauria</taxon>
        <taxon>Saurischia</taxon>
        <taxon>Theropoda</taxon>
        <taxon>Coelurosauria</taxon>
        <taxon>Aves</taxon>
        <taxon>Neognathae</taxon>
        <taxon>Neoaves</taxon>
        <taxon>Telluraves</taxon>
        <taxon>Australaves</taxon>
        <taxon>Passeriformes</taxon>
        <taxon>Sylvioidea</taxon>
        <taxon>Zosteropidae</taxon>
        <taxon>Zosterops</taxon>
    </lineage>
</organism>
<proteinExistence type="predicted"/>
<dbReference type="OrthoDB" id="9400281at2759"/>
<dbReference type="Proteomes" id="UP000796761">
    <property type="component" value="Unassembled WGS sequence"/>
</dbReference>
<accession>A0A8K1GB59</accession>
<dbReference type="EMBL" id="SWJQ01000388">
    <property type="protein sequence ID" value="TRZ15028.1"/>
    <property type="molecule type" value="Genomic_DNA"/>
</dbReference>
<evidence type="ECO:0000313" key="2">
    <source>
        <dbReference type="Proteomes" id="UP000796761"/>
    </source>
</evidence>
<keyword evidence="2" id="KW-1185">Reference proteome</keyword>